<evidence type="ECO:0000313" key="2">
    <source>
        <dbReference type="EMBL" id="BAS84948.1"/>
    </source>
</evidence>
<reference evidence="3" key="1">
    <citation type="journal article" date="2005" name="Nature">
        <title>The map-based sequence of the rice genome.</title>
        <authorList>
            <consortium name="International rice genome sequencing project (IRGSP)"/>
            <person name="Matsumoto T."/>
            <person name="Wu J."/>
            <person name="Kanamori H."/>
            <person name="Katayose Y."/>
            <person name="Fujisawa M."/>
            <person name="Namiki N."/>
            <person name="Mizuno H."/>
            <person name="Yamamoto K."/>
            <person name="Antonio B.A."/>
            <person name="Baba T."/>
            <person name="Sakata K."/>
            <person name="Nagamura Y."/>
            <person name="Aoki H."/>
            <person name="Arikawa K."/>
            <person name="Arita K."/>
            <person name="Bito T."/>
            <person name="Chiden Y."/>
            <person name="Fujitsuka N."/>
            <person name="Fukunaka R."/>
            <person name="Hamada M."/>
            <person name="Harada C."/>
            <person name="Hayashi A."/>
            <person name="Hijishita S."/>
            <person name="Honda M."/>
            <person name="Hosokawa S."/>
            <person name="Ichikawa Y."/>
            <person name="Idonuma A."/>
            <person name="Iijima M."/>
            <person name="Ikeda M."/>
            <person name="Ikeno M."/>
            <person name="Ito K."/>
            <person name="Ito S."/>
            <person name="Ito T."/>
            <person name="Ito Y."/>
            <person name="Ito Y."/>
            <person name="Iwabuchi A."/>
            <person name="Kamiya K."/>
            <person name="Karasawa W."/>
            <person name="Kurita K."/>
            <person name="Katagiri S."/>
            <person name="Kikuta A."/>
            <person name="Kobayashi H."/>
            <person name="Kobayashi N."/>
            <person name="Machita K."/>
            <person name="Maehara T."/>
            <person name="Masukawa M."/>
            <person name="Mizubayashi T."/>
            <person name="Mukai Y."/>
            <person name="Nagasaki H."/>
            <person name="Nagata Y."/>
            <person name="Naito S."/>
            <person name="Nakashima M."/>
            <person name="Nakama Y."/>
            <person name="Nakamichi Y."/>
            <person name="Nakamura M."/>
            <person name="Meguro A."/>
            <person name="Negishi M."/>
            <person name="Ohta I."/>
            <person name="Ohta T."/>
            <person name="Okamoto M."/>
            <person name="Ono N."/>
            <person name="Saji S."/>
            <person name="Sakaguchi M."/>
            <person name="Sakai K."/>
            <person name="Shibata M."/>
            <person name="Shimokawa T."/>
            <person name="Song J."/>
            <person name="Takazaki Y."/>
            <person name="Terasawa K."/>
            <person name="Tsugane M."/>
            <person name="Tsuji K."/>
            <person name="Ueda S."/>
            <person name="Waki K."/>
            <person name="Yamagata H."/>
            <person name="Yamamoto M."/>
            <person name="Yamamoto S."/>
            <person name="Yamane H."/>
            <person name="Yoshiki S."/>
            <person name="Yoshihara R."/>
            <person name="Yukawa K."/>
            <person name="Zhong H."/>
            <person name="Yano M."/>
            <person name="Yuan Q."/>
            <person name="Ouyang S."/>
            <person name="Liu J."/>
            <person name="Jones K.M."/>
            <person name="Gansberger K."/>
            <person name="Moffat K."/>
            <person name="Hill J."/>
            <person name="Bera J."/>
            <person name="Fadrosh D."/>
            <person name="Jin S."/>
            <person name="Johri S."/>
            <person name="Kim M."/>
            <person name="Overton L."/>
            <person name="Reardon M."/>
            <person name="Tsitrin T."/>
            <person name="Vuong H."/>
            <person name="Weaver B."/>
            <person name="Ciecko A."/>
            <person name="Tallon L."/>
            <person name="Jackson J."/>
            <person name="Pai G."/>
            <person name="Aken S.V."/>
            <person name="Utterback T."/>
            <person name="Reidmuller S."/>
            <person name="Feldblyum T."/>
            <person name="Hsiao J."/>
            <person name="Zismann V."/>
            <person name="Iobst S."/>
            <person name="de Vazeille A.R."/>
            <person name="Buell C.R."/>
            <person name="Ying K."/>
            <person name="Li Y."/>
            <person name="Lu T."/>
            <person name="Huang Y."/>
            <person name="Zhao Q."/>
            <person name="Feng Q."/>
            <person name="Zhang L."/>
            <person name="Zhu J."/>
            <person name="Weng Q."/>
            <person name="Mu J."/>
            <person name="Lu Y."/>
            <person name="Fan D."/>
            <person name="Liu Y."/>
            <person name="Guan J."/>
            <person name="Zhang Y."/>
            <person name="Yu S."/>
            <person name="Liu X."/>
            <person name="Zhang Y."/>
            <person name="Hong G."/>
            <person name="Han B."/>
            <person name="Choisne N."/>
            <person name="Demange N."/>
            <person name="Orjeda G."/>
            <person name="Samain S."/>
            <person name="Cattolico L."/>
            <person name="Pelletier E."/>
            <person name="Couloux A."/>
            <person name="Segurens B."/>
            <person name="Wincker P."/>
            <person name="D'Hont A."/>
            <person name="Scarpelli C."/>
            <person name="Weissenbach J."/>
            <person name="Salanoubat M."/>
            <person name="Quetier F."/>
            <person name="Yu Y."/>
            <person name="Kim H.R."/>
            <person name="Rambo T."/>
            <person name="Currie J."/>
            <person name="Collura K."/>
            <person name="Luo M."/>
            <person name="Yang T."/>
            <person name="Ammiraju J.S.S."/>
            <person name="Engler F."/>
            <person name="Soderlund C."/>
            <person name="Wing R.A."/>
            <person name="Palmer L.E."/>
            <person name="de la Bastide M."/>
            <person name="Spiegel L."/>
            <person name="Nascimento L."/>
            <person name="Zutavern T."/>
            <person name="O'Shaughnessy A."/>
            <person name="Dike S."/>
            <person name="Dedhia N."/>
            <person name="Preston R."/>
            <person name="Balija V."/>
            <person name="McCombie W.R."/>
            <person name="Chow T."/>
            <person name="Chen H."/>
            <person name="Chung M."/>
            <person name="Chen C."/>
            <person name="Shaw J."/>
            <person name="Wu H."/>
            <person name="Hsiao K."/>
            <person name="Chao Y."/>
            <person name="Chu M."/>
            <person name="Cheng C."/>
            <person name="Hour A."/>
            <person name="Lee P."/>
            <person name="Lin S."/>
            <person name="Lin Y."/>
            <person name="Liou J."/>
            <person name="Liu S."/>
            <person name="Hsing Y."/>
            <person name="Raghuvanshi S."/>
            <person name="Mohanty A."/>
            <person name="Bharti A.K."/>
            <person name="Gaur A."/>
            <person name="Gupta V."/>
            <person name="Kumar D."/>
            <person name="Ravi V."/>
            <person name="Vij S."/>
            <person name="Kapur A."/>
            <person name="Khurana P."/>
            <person name="Khurana P."/>
            <person name="Khurana J.P."/>
            <person name="Tyagi A.K."/>
            <person name="Gaikwad K."/>
            <person name="Singh A."/>
            <person name="Dalal V."/>
            <person name="Srivastava S."/>
            <person name="Dixit A."/>
            <person name="Pal A.K."/>
            <person name="Ghazi I.A."/>
            <person name="Yadav M."/>
            <person name="Pandit A."/>
            <person name="Bhargava A."/>
            <person name="Sureshbabu K."/>
            <person name="Batra K."/>
            <person name="Sharma T.R."/>
            <person name="Mohapatra T."/>
            <person name="Singh N.K."/>
            <person name="Messing J."/>
            <person name="Nelson A.B."/>
            <person name="Fuks G."/>
            <person name="Kavchok S."/>
            <person name="Keizer G."/>
            <person name="Linton E."/>
            <person name="Llaca V."/>
            <person name="Song R."/>
            <person name="Tanyolac B."/>
            <person name="Young S."/>
            <person name="Ho-Il K."/>
            <person name="Hahn J.H."/>
            <person name="Sangsakoo G."/>
            <person name="Vanavichit A."/>
            <person name="de Mattos Luiz.A.T."/>
            <person name="Zimmer P.D."/>
            <person name="Malone G."/>
            <person name="Dellagostin O."/>
            <person name="de Oliveira A.C."/>
            <person name="Bevan M."/>
            <person name="Bancroft I."/>
            <person name="Minx P."/>
            <person name="Cordum H."/>
            <person name="Wilson R."/>
            <person name="Cheng Z."/>
            <person name="Jin W."/>
            <person name="Jiang J."/>
            <person name="Leong S.A."/>
            <person name="Iwama H."/>
            <person name="Gojobori T."/>
            <person name="Itoh T."/>
            <person name="Niimura Y."/>
            <person name="Fujii Y."/>
            <person name="Habara T."/>
            <person name="Sakai H."/>
            <person name="Sato Y."/>
            <person name="Wilson G."/>
            <person name="Kumar K."/>
            <person name="McCouch S."/>
            <person name="Juretic N."/>
            <person name="Hoen D."/>
            <person name="Wright S."/>
            <person name="Bruskiewich R."/>
            <person name="Bureau T."/>
            <person name="Miyao A."/>
            <person name="Hirochika H."/>
            <person name="Nishikawa T."/>
            <person name="Kadowaki K."/>
            <person name="Sugiura M."/>
            <person name="Burr B."/>
            <person name="Sasaki T."/>
        </authorList>
    </citation>
    <scope>NUCLEOTIDE SEQUENCE [LARGE SCALE GENOMIC DNA]</scope>
    <source>
        <strain evidence="3">cv. Nipponbare</strain>
    </source>
</reference>
<gene>
    <name evidence="2" type="ordered locus">Os03g0565000</name>
    <name evidence="2" type="ORF">OSNPB_030565000</name>
</gene>
<protein>
    <submittedName>
        <fullName evidence="2">Os03g0565000 protein</fullName>
    </submittedName>
</protein>
<organism evidence="2 3">
    <name type="scientific">Oryza sativa subsp. japonica</name>
    <name type="common">Rice</name>
    <dbReference type="NCBI Taxonomy" id="39947"/>
    <lineage>
        <taxon>Eukaryota</taxon>
        <taxon>Viridiplantae</taxon>
        <taxon>Streptophyta</taxon>
        <taxon>Embryophyta</taxon>
        <taxon>Tracheophyta</taxon>
        <taxon>Spermatophyta</taxon>
        <taxon>Magnoliopsida</taxon>
        <taxon>Liliopsida</taxon>
        <taxon>Poales</taxon>
        <taxon>Poaceae</taxon>
        <taxon>BOP clade</taxon>
        <taxon>Oryzoideae</taxon>
        <taxon>Oryzeae</taxon>
        <taxon>Oryzinae</taxon>
        <taxon>Oryza</taxon>
        <taxon>Oryza sativa</taxon>
    </lineage>
</organism>
<accession>A0A0P0VZD7</accession>
<proteinExistence type="predicted"/>
<name>A0A0P0VZD7_ORYSJ</name>
<feature type="compositionally biased region" description="Polar residues" evidence="1">
    <location>
        <begin position="1"/>
        <end position="10"/>
    </location>
</feature>
<dbReference type="EMBL" id="AP014959">
    <property type="protein sequence ID" value="BAS84948.1"/>
    <property type="molecule type" value="Genomic_DNA"/>
</dbReference>
<evidence type="ECO:0000313" key="3">
    <source>
        <dbReference type="Proteomes" id="UP000059680"/>
    </source>
</evidence>
<reference evidence="2 3" key="2">
    <citation type="journal article" date="2013" name="Plant Cell Physiol.">
        <title>Rice Annotation Project Database (RAP-DB): an integrative and interactive database for rice genomics.</title>
        <authorList>
            <person name="Sakai H."/>
            <person name="Lee S.S."/>
            <person name="Tanaka T."/>
            <person name="Numa H."/>
            <person name="Kim J."/>
            <person name="Kawahara Y."/>
            <person name="Wakimoto H."/>
            <person name="Yang C.C."/>
            <person name="Iwamoto M."/>
            <person name="Abe T."/>
            <person name="Yamada Y."/>
            <person name="Muto A."/>
            <person name="Inokuchi H."/>
            <person name="Ikemura T."/>
            <person name="Matsumoto T."/>
            <person name="Sasaki T."/>
            <person name="Itoh T."/>
        </authorList>
    </citation>
    <scope>NUCLEOTIDE SEQUENCE [LARGE SCALE GENOMIC DNA]</scope>
    <source>
        <strain evidence="3">cv. Nipponbare</strain>
    </source>
</reference>
<feature type="region of interest" description="Disordered" evidence="1">
    <location>
        <begin position="1"/>
        <end position="27"/>
    </location>
</feature>
<dbReference type="AlphaFoldDB" id="A0A0P0VZD7"/>
<keyword evidence="3" id="KW-1185">Reference proteome</keyword>
<dbReference type="PaxDb" id="39947-A0A0P0VZD7"/>
<dbReference type="InParanoid" id="A0A0P0VZD7"/>
<sequence>MESTVANLNSALVADAGPPPPQDPLQNDEVLEDANAANGPMPTTVSIASPRTHRHDDILINRLPIKMLTISATN</sequence>
<reference evidence="2 3" key="3">
    <citation type="journal article" date="2013" name="Rice">
        <title>Improvement of the Oryza sativa Nipponbare reference genome using next generation sequence and optical map data.</title>
        <authorList>
            <person name="Kawahara Y."/>
            <person name="de la Bastide M."/>
            <person name="Hamilton J.P."/>
            <person name="Kanamori H."/>
            <person name="McCombie W.R."/>
            <person name="Ouyang S."/>
            <person name="Schwartz D.C."/>
            <person name="Tanaka T."/>
            <person name="Wu J."/>
            <person name="Zhou S."/>
            <person name="Childs K.L."/>
            <person name="Davidson R.M."/>
            <person name="Lin H."/>
            <person name="Quesada-Ocampo L."/>
            <person name="Vaillancourt B."/>
            <person name="Sakai H."/>
            <person name="Lee S.S."/>
            <person name="Kim J."/>
            <person name="Numa H."/>
            <person name="Itoh T."/>
            <person name="Buell C.R."/>
            <person name="Matsumoto T."/>
        </authorList>
    </citation>
    <scope>NUCLEOTIDE SEQUENCE [LARGE SCALE GENOMIC DNA]</scope>
    <source>
        <strain evidence="3">cv. Nipponbare</strain>
    </source>
</reference>
<dbReference type="Proteomes" id="UP000059680">
    <property type="component" value="Chromosome 3"/>
</dbReference>
<evidence type="ECO:0000256" key="1">
    <source>
        <dbReference type="SAM" id="MobiDB-lite"/>
    </source>
</evidence>